<dbReference type="SUPFAM" id="SSF53067">
    <property type="entry name" value="Actin-like ATPase domain"/>
    <property type="match status" value="2"/>
</dbReference>
<dbReference type="Pfam" id="PF00480">
    <property type="entry name" value="ROK"/>
    <property type="match status" value="1"/>
</dbReference>
<name>A0ABT4VIL6_9HYPH</name>
<dbReference type="Proteomes" id="UP001148313">
    <property type="component" value="Unassembled WGS sequence"/>
</dbReference>
<accession>A0ABT4VIL6</accession>
<reference evidence="2" key="1">
    <citation type="submission" date="2022-11" db="EMBL/GenBank/DDBJ databases">
        <title>Hoeflea poritis sp. nov., isolated from scleractinian coral Porites lutea.</title>
        <authorList>
            <person name="Zhang G."/>
            <person name="Wei Q."/>
            <person name="Cai L."/>
        </authorList>
    </citation>
    <scope>NUCLEOTIDE SEQUENCE</scope>
    <source>
        <strain evidence="2">E7-10</strain>
    </source>
</reference>
<dbReference type="RefSeq" id="WP_271088091.1">
    <property type="nucleotide sequence ID" value="NZ_JAPJZH010000002.1"/>
</dbReference>
<protein>
    <submittedName>
        <fullName evidence="2">ROK family transcriptional regulator</fullName>
    </submittedName>
</protein>
<gene>
    <name evidence="2" type="ORF">OOZ53_04335</name>
</gene>
<evidence type="ECO:0000256" key="1">
    <source>
        <dbReference type="ARBA" id="ARBA00006479"/>
    </source>
</evidence>
<dbReference type="InterPro" id="IPR049874">
    <property type="entry name" value="ROK_cs"/>
</dbReference>
<evidence type="ECO:0000313" key="3">
    <source>
        <dbReference type="Proteomes" id="UP001148313"/>
    </source>
</evidence>
<evidence type="ECO:0000313" key="2">
    <source>
        <dbReference type="EMBL" id="MDA4844562.1"/>
    </source>
</evidence>
<dbReference type="EMBL" id="JAPJZH010000002">
    <property type="protein sequence ID" value="MDA4844562.1"/>
    <property type="molecule type" value="Genomic_DNA"/>
</dbReference>
<organism evidence="2 3">
    <name type="scientific">Hoeflea poritis</name>
    <dbReference type="NCBI Taxonomy" id="2993659"/>
    <lineage>
        <taxon>Bacteria</taxon>
        <taxon>Pseudomonadati</taxon>
        <taxon>Pseudomonadota</taxon>
        <taxon>Alphaproteobacteria</taxon>
        <taxon>Hyphomicrobiales</taxon>
        <taxon>Rhizobiaceae</taxon>
        <taxon>Hoeflea</taxon>
    </lineage>
</organism>
<dbReference type="InterPro" id="IPR036390">
    <property type="entry name" value="WH_DNA-bd_sf"/>
</dbReference>
<dbReference type="Gene3D" id="3.30.420.40">
    <property type="match status" value="2"/>
</dbReference>
<dbReference type="InterPro" id="IPR000600">
    <property type="entry name" value="ROK"/>
</dbReference>
<dbReference type="PROSITE" id="PS01125">
    <property type="entry name" value="ROK"/>
    <property type="match status" value="1"/>
</dbReference>
<dbReference type="Pfam" id="PF13412">
    <property type="entry name" value="HTH_24"/>
    <property type="match status" value="1"/>
</dbReference>
<dbReference type="InterPro" id="IPR036388">
    <property type="entry name" value="WH-like_DNA-bd_sf"/>
</dbReference>
<proteinExistence type="inferred from homology"/>
<dbReference type="Gene3D" id="1.10.10.10">
    <property type="entry name" value="Winged helix-like DNA-binding domain superfamily/Winged helix DNA-binding domain"/>
    <property type="match status" value="1"/>
</dbReference>
<dbReference type="PANTHER" id="PTHR18964">
    <property type="entry name" value="ROK (REPRESSOR, ORF, KINASE) FAMILY"/>
    <property type="match status" value="1"/>
</dbReference>
<dbReference type="SUPFAM" id="SSF46785">
    <property type="entry name" value="Winged helix' DNA-binding domain"/>
    <property type="match status" value="1"/>
</dbReference>
<dbReference type="PANTHER" id="PTHR18964:SF173">
    <property type="entry name" value="GLUCOKINASE"/>
    <property type="match status" value="1"/>
</dbReference>
<dbReference type="InterPro" id="IPR043129">
    <property type="entry name" value="ATPase_NBD"/>
</dbReference>
<comment type="caution">
    <text evidence="2">The sequence shown here is derived from an EMBL/GenBank/DDBJ whole genome shotgun (WGS) entry which is preliminary data.</text>
</comment>
<comment type="similarity">
    <text evidence="1">Belongs to the ROK (NagC/XylR) family.</text>
</comment>
<sequence>MVELGRSDDVRKRNRSRILAALRRNGPMSRKSICAKTGLSASTVSAITSELIDEAILVVPGKEGSASLGRGRPQVRLALNPGAALVASAVVQLDRVSATISDYAGRRIAEIDQPFRARRASPEEFQIMLIDTIRRAMSELPADAGKLKRIRLGVQGVTDVEGTAMLWSPITQHRNLGFKAMLEPEFDAHVKLSNDCSMIARALHWRDPVRFNRNYAAVLLSHGIGMGLILNGEPVSGIRSSGTEFGHLSHVPDGALCRCGRHGCIEAYAGDYAIYRRARAASEKDRPRNDIGPAEMSAVHEAAIAGDRDALKAYEDAGRALGTGLADMYALVDSFPVAFVGKGTEAFEFIERSLREAIGATKLDVVAEKIEIHCFPDEKPLIVEGCTMTALLELDELFARATERAIEVEDNAV</sequence>
<keyword evidence="3" id="KW-1185">Reference proteome</keyword>